<evidence type="ECO:0000256" key="9">
    <source>
        <dbReference type="ARBA" id="ARBA00049010"/>
    </source>
</evidence>
<dbReference type="EC" id="1.6.5.9" evidence="2"/>
<dbReference type="EMBL" id="BLLK01000060">
    <property type="protein sequence ID" value="GFH57930.1"/>
    <property type="molecule type" value="Genomic_DNA"/>
</dbReference>
<evidence type="ECO:0000256" key="5">
    <source>
        <dbReference type="ARBA" id="ARBA00022946"/>
    </source>
</evidence>
<evidence type="ECO:0000256" key="3">
    <source>
        <dbReference type="ARBA" id="ARBA00022630"/>
    </source>
</evidence>
<keyword evidence="4" id="KW-0274">FAD</keyword>
<keyword evidence="13" id="KW-1185">Reference proteome</keyword>
<keyword evidence="5" id="KW-0809">Transit peptide</keyword>
<evidence type="ECO:0000256" key="8">
    <source>
        <dbReference type="ARBA" id="ARBA00047599"/>
    </source>
</evidence>
<dbReference type="PRINTS" id="PR00368">
    <property type="entry name" value="FADPNR"/>
</dbReference>
<dbReference type="SUPFAM" id="SSF51905">
    <property type="entry name" value="FAD/NAD(P)-binding domain"/>
    <property type="match status" value="2"/>
</dbReference>
<dbReference type="Pfam" id="PF22366">
    <property type="entry name" value="NDH2_C"/>
    <property type="match status" value="1"/>
</dbReference>
<keyword evidence="7" id="KW-0520">NAD</keyword>
<dbReference type="Gene3D" id="3.50.50.100">
    <property type="match status" value="1"/>
</dbReference>
<evidence type="ECO:0000313" key="12">
    <source>
        <dbReference type="EMBL" id="GFH57930.1"/>
    </source>
</evidence>
<proteinExistence type="inferred from homology"/>
<dbReference type="InterPro" id="IPR036188">
    <property type="entry name" value="FAD/NAD-bd_sf"/>
</dbReference>
<evidence type="ECO:0000256" key="6">
    <source>
        <dbReference type="ARBA" id="ARBA00023002"/>
    </source>
</evidence>
<dbReference type="PANTHER" id="PTHR43706:SF47">
    <property type="entry name" value="EXTERNAL NADH-UBIQUINONE OXIDOREDUCTASE 1, MITOCHONDRIAL-RELATED"/>
    <property type="match status" value="1"/>
</dbReference>
<dbReference type="GO" id="GO:0005739">
    <property type="term" value="C:mitochondrion"/>
    <property type="evidence" value="ECO:0007669"/>
    <property type="project" value="UniProtKB-ARBA"/>
</dbReference>
<sequence>MLRTIVQKQTFSARRVVNVNLARFFSSNSDLKVVGGDGKNRVVVLGTGWGGFNLALNMKSNKPPSEITPEIRVVSPSNHFVFTPLLPSTAVGTLEFRAIQEPIRKVLGTNGNFVQAKAIDLDPDEKTLICESTHDQEKFKIQYEKLVIAVGVKTNTFGIKSIVEGDGIYFLKHLYHARNIRNNIIDSFEKAAVPGTCEEERRRLLSFVVVGGGPTSCEFVAELYDFVTTDIKKLYPELVKYVDVSLVEAGNTLLGPFDSKLQDYTKSLFDSRDIHVRLSTSVTGVEDYEGEGFRFPARKALLSDGSELPFGTMVWSAGLEPVQFTQKVDLPKSANGRFIVDDYLRVKGYEGSIWAMGDSAMNENEPLPQLAQVARQQGMYLADVFNNKIKEDEKPFRYFSLGSMASVGQFKGLYDGSKVGVKGEEVDVPGMTGFVALLMWRFAYWGRQTSIENKILIPMYWLKSFFFGRDISRF</sequence>
<dbReference type="Proteomes" id="UP001054902">
    <property type="component" value="Unassembled WGS sequence"/>
</dbReference>
<keyword evidence="3" id="KW-0285">Flavoprotein</keyword>
<organism evidence="12 13">
    <name type="scientific">Chaetoceros tenuissimus</name>
    <dbReference type="NCBI Taxonomy" id="426638"/>
    <lineage>
        <taxon>Eukaryota</taxon>
        <taxon>Sar</taxon>
        <taxon>Stramenopiles</taxon>
        <taxon>Ochrophyta</taxon>
        <taxon>Bacillariophyta</taxon>
        <taxon>Coscinodiscophyceae</taxon>
        <taxon>Chaetocerotophycidae</taxon>
        <taxon>Chaetocerotales</taxon>
        <taxon>Chaetocerotaceae</taxon>
        <taxon>Chaetoceros</taxon>
    </lineage>
</organism>
<accession>A0AAD3D702</accession>
<feature type="domain" description="External alternative NADH-ubiquinone oxidoreductase-like C-terminal" evidence="11">
    <location>
        <begin position="401"/>
        <end position="470"/>
    </location>
</feature>
<evidence type="ECO:0000256" key="1">
    <source>
        <dbReference type="ARBA" id="ARBA00005272"/>
    </source>
</evidence>
<evidence type="ECO:0000259" key="11">
    <source>
        <dbReference type="Pfam" id="PF22366"/>
    </source>
</evidence>
<dbReference type="GO" id="GO:0050136">
    <property type="term" value="F:NADH dehydrogenase (quinone) (non-electrogenic) activity"/>
    <property type="evidence" value="ECO:0007669"/>
    <property type="project" value="UniProtKB-EC"/>
</dbReference>
<feature type="domain" description="FAD/NAD(P)-binding" evidence="10">
    <location>
        <begin position="41"/>
        <end position="378"/>
    </location>
</feature>
<comment type="caution">
    <text evidence="12">The sequence shown here is derived from an EMBL/GenBank/DDBJ whole genome shotgun (WGS) entry which is preliminary data.</text>
</comment>
<evidence type="ECO:0000313" key="13">
    <source>
        <dbReference type="Proteomes" id="UP001054902"/>
    </source>
</evidence>
<dbReference type="InterPro" id="IPR054585">
    <property type="entry name" value="NDH2-like_C"/>
</dbReference>
<dbReference type="InterPro" id="IPR045024">
    <property type="entry name" value="NDH-2"/>
</dbReference>
<gene>
    <name evidence="12" type="ORF">CTEN210_14406</name>
</gene>
<evidence type="ECO:0000259" key="10">
    <source>
        <dbReference type="Pfam" id="PF07992"/>
    </source>
</evidence>
<evidence type="ECO:0000256" key="4">
    <source>
        <dbReference type="ARBA" id="ARBA00022827"/>
    </source>
</evidence>
<name>A0AAD3D702_9STRA</name>
<dbReference type="Pfam" id="PF07992">
    <property type="entry name" value="Pyr_redox_2"/>
    <property type="match status" value="1"/>
</dbReference>
<reference evidence="12 13" key="1">
    <citation type="journal article" date="2021" name="Sci. Rep.">
        <title>The genome of the diatom Chaetoceros tenuissimus carries an ancient integrated fragment of an extant virus.</title>
        <authorList>
            <person name="Hongo Y."/>
            <person name="Kimura K."/>
            <person name="Takaki Y."/>
            <person name="Yoshida Y."/>
            <person name="Baba S."/>
            <person name="Kobayashi G."/>
            <person name="Nagasaki K."/>
            <person name="Hano T."/>
            <person name="Tomaru Y."/>
        </authorList>
    </citation>
    <scope>NUCLEOTIDE SEQUENCE [LARGE SCALE GENOMIC DNA]</scope>
    <source>
        <strain evidence="12 13">NIES-3715</strain>
    </source>
</reference>
<dbReference type="InterPro" id="IPR023753">
    <property type="entry name" value="FAD/NAD-binding_dom"/>
</dbReference>
<comment type="similarity">
    <text evidence="1">Belongs to the NADH dehydrogenase family.</text>
</comment>
<evidence type="ECO:0000256" key="2">
    <source>
        <dbReference type="ARBA" id="ARBA00012637"/>
    </source>
</evidence>
<comment type="catalytic activity">
    <reaction evidence="9">
        <text>a ubiquinone + NADH + H(+) = a ubiquinol + NAD(+)</text>
        <dbReference type="Rhea" id="RHEA:23152"/>
        <dbReference type="Rhea" id="RHEA-COMP:9565"/>
        <dbReference type="Rhea" id="RHEA-COMP:9566"/>
        <dbReference type="ChEBI" id="CHEBI:15378"/>
        <dbReference type="ChEBI" id="CHEBI:16389"/>
        <dbReference type="ChEBI" id="CHEBI:17976"/>
        <dbReference type="ChEBI" id="CHEBI:57540"/>
        <dbReference type="ChEBI" id="CHEBI:57945"/>
    </reaction>
</comment>
<protein>
    <recommendedName>
        <fullName evidence="2">NADH:ubiquinone reductase (non-electrogenic)</fullName>
        <ecNumber evidence="2">1.6.5.9</ecNumber>
    </recommendedName>
</protein>
<dbReference type="PANTHER" id="PTHR43706">
    <property type="entry name" value="NADH DEHYDROGENASE"/>
    <property type="match status" value="1"/>
</dbReference>
<dbReference type="AlphaFoldDB" id="A0AAD3D702"/>
<comment type="catalytic activity">
    <reaction evidence="8">
        <text>a quinone + NADH + H(+) = a quinol + NAD(+)</text>
        <dbReference type="Rhea" id="RHEA:46160"/>
        <dbReference type="ChEBI" id="CHEBI:15378"/>
        <dbReference type="ChEBI" id="CHEBI:24646"/>
        <dbReference type="ChEBI" id="CHEBI:57540"/>
        <dbReference type="ChEBI" id="CHEBI:57945"/>
        <dbReference type="ChEBI" id="CHEBI:132124"/>
        <dbReference type="EC" id="1.6.5.9"/>
    </reaction>
</comment>
<keyword evidence="6" id="KW-0560">Oxidoreductase</keyword>
<evidence type="ECO:0000256" key="7">
    <source>
        <dbReference type="ARBA" id="ARBA00023027"/>
    </source>
</evidence>